<keyword evidence="7" id="KW-0539">Nucleus</keyword>
<dbReference type="InterPro" id="IPR036390">
    <property type="entry name" value="WH_DNA-bd_sf"/>
</dbReference>
<dbReference type="InParanoid" id="K5X9E3"/>
<dbReference type="HOGENOM" id="CLU_028132_1_1_1"/>
<evidence type="ECO:0000259" key="8">
    <source>
        <dbReference type="Pfam" id="PF01399"/>
    </source>
</evidence>
<evidence type="ECO:0000313" key="11">
    <source>
        <dbReference type="Proteomes" id="UP000008370"/>
    </source>
</evidence>
<dbReference type="InterPro" id="IPR000717">
    <property type="entry name" value="PCI_dom"/>
</dbReference>
<dbReference type="SUPFAM" id="SSF46785">
    <property type="entry name" value="Winged helix' DNA-binding domain"/>
    <property type="match status" value="1"/>
</dbReference>
<dbReference type="PANTHER" id="PTHR10855:SF2">
    <property type="entry name" value="COP9 SIGNALOSOME COMPLEX SUBUNIT 4"/>
    <property type="match status" value="1"/>
</dbReference>
<evidence type="ECO:0000256" key="3">
    <source>
        <dbReference type="ARBA" id="ARBA00010417"/>
    </source>
</evidence>
<dbReference type="KEGG" id="pco:PHACADRAFT_88266"/>
<gene>
    <name evidence="10" type="ORF">PHACADRAFT_88266</name>
</gene>
<sequence length="444" mass="49283">MESKLAQISSLAQKDRGPAYLAVVNEVLSRPDHSSIANDTRTVLDTVLQDNVVVGRQVLLELARALGGQSTLPADLRKQIVEETLSIVQPRLVSYEEQVNPLRLILADILEKEEDWSGAARVLTGISLDAGQRTDEDRLRVYVRIVRLLLEEEDSVQAETYYNRAAILVHSTQDRELLLGFKLCQARIHDYSRRFLEAASRYHELSYVAEIDEEERKQMLKAAVTCAVLAPAGPNRSRILASLCRDERTAELPTFNILSKMFLDRILRAHEIKEFEGTLKTHQLAKISLSSSDRVVAAANEDAGDPAVSRRTGPATVLDRAVMEHNLLASSKIYNNITFRGLGALLDLAPGAAETMARRMIEQGRLKGSIDQVERLIWFDAGGDEDDAQGKAGGLGDVEQETEDTGAPFTKRWDMQIRMTAASVESIVQHLKEKGLVQFATAQV</sequence>
<evidence type="ECO:0000256" key="4">
    <source>
        <dbReference type="ARBA" id="ARBA00014881"/>
    </source>
</evidence>
<evidence type="ECO:0000256" key="2">
    <source>
        <dbReference type="ARBA" id="ARBA00004496"/>
    </source>
</evidence>
<evidence type="ECO:0000259" key="9">
    <source>
        <dbReference type="Pfam" id="PF22241"/>
    </source>
</evidence>
<comment type="subcellular location">
    <subcellularLocation>
        <location evidence="2">Cytoplasm</location>
    </subcellularLocation>
    <subcellularLocation>
        <location evidence="1">Nucleus</location>
    </subcellularLocation>
</comment>
<dbReference type="GeneID" id="18920597"/>
<dbReference type="RefSeq" id="XP_007392071.1">
    <property type="nucleotide sequence ID" value="XM_007392009.1"/>
</dbReference>
<evidence type="ECO:0000256" key="5">
    <source>
        <dbReference type="ARBA" id="ARBA00022490"/>
    </source>
</evidence>
<evidence type="ECO:0000256" key="7">
    <source>
        <dbReference type="ARBA" id="ARBA00023242"/>
    </source>
</evidence>
<dbReference type="FunCoup" id="K5X9E3">
    <property type="interactions" value="299"/>
</dbReference>
<keyword evidence="5" id="KW-0963">Cytoplasm</keyword>
<evidence type="ECO:0000256" key="1">
    <source>
        <dbReference type="ARBA" id="ARBA00004123"/>
    </source>
</evidence>
<accession>K5X9E3</accession>
<evidence type="ECO:0000256" key="6">
    <source>
        <dbReference type="ARBA" id="ARBA00022790"/>
    </source>
</evidence>
<dbReference type="Pfam" id="PF01399">
    <property type="entry name" value="PCI"/>
    <property type="match status" value="1"/>
</dbReference>
<dbReference type="PANTHER" id="PTHR10855">
    <property type="entry name" value="26S PROTEASOME NON-ATPASE REGULATORY SUBUNIT 12/COP9 SIGNALOSOME COMPLEX SUBUNIT 4"/>
    <property type="match status" value="1"/>
</dbReference>
<organism evidence="10 11">
    <name type="scientific">Phanerochaete carnosa (strain HHB-10118-sp)</name>
    <name type="common">White-rot fungus</name>
    <name type="synonym">Peniophora carnosa</name>
    <dbReference type="NCBI Taxonomy" id="650164"/>
    <lineage>
        <taxon>Eukaryota</taxon>
        <taxon>Fungi</taxon>
        <taxon>Dikarya</taxon>
        <taxon>Basidiomycota</taxon>
        <taxon>Agaricomycotina</taxon>
        <taxon>Agaricomycetes</taxon>
        <taxon>Polyporales</taxon>
        <taxon>Phanerochaetaceae</taxon>
        <taxon>Phanerochaete</taxon>
    </lineage>
</organism>
<dbReference type="AlphaFoldDB" id="K5X9E3"/>
<feature type="domain" description="PSMD12/CSN4-like N-terminal" evidence="9">
    <location>
        <begin position="73"/>
        <end position="213"/>
    </location>
</feature>
<dbReference type="GO" id="GO:0005829">
    <property type="term" value="C:cytosol"/>
    <property type="evidence" value="ECO:0007669"/>
    <property type="project" value="TreeGrafter"/>
</dbReference>
<dbReference type="Pfam" id="PF22241">
    <property type="entry name" value="PSMD12-CSN4_N"/>
    <property type="match status" value="1"/>
</dbReference>
<evidence type="ECO:0000313" key="10">
    <source>
        <dbReference type="EMBL" id="EKM59512.1"/>
    </source>
</evidence>
<dbReference type="InterPro" id="IPR054559">
    <property type="entry name" value="PSMD12-CSN4-like_N"/>
</dbReference>
<dbReference type="Gene3D" id="1.10.10.10">
    <property type="entry name" value="Winged helix-like DNA-binding domain superfamily/Winged helix DNA-binding domain"/>
    <property type="match status" value="1"/>
</dbReference>
<reference evidence="10 11" key="1">
    <citation type="journal article" date="2012" name="BMC Genomics">
        <title>Comparative genomics of the white-rot fungi, Phanerochaete carnosa and P. chrysosporium, to elucidate the genetic basis of the distinct wood types they colonize.</title>
        <authorList>
            <person name="Suzuki H."/>
            <person name="MacDonald J."/>
            <person name="Syed K."/>
            <person name="Salamov A."/>
            <person name="Hori C."/>
            <person name="Aerts A."/>
            <person name="Henrissat B."/>
            <person name="Wiebenga A."/>
            <person name="vanKuyk P.A."/>
            <person name="Barry K."/>
            <person name="Lindquist E."/>
            <person name="LaButti K."/>
            <person name="Lapidus A."/>
            <person name="Lucas S."/>
            <person name="Coutinho P."/>
            <person name="Gong Y."/>
            <person name="Samejima M."/>
            <person name="Mahadevan R."/>
            <person name="Abou-Zaid M."/>
            <person name="de Vries R.P."/>
            <person name="Igarashi K."/>
            <person name="Yadav J.S."/>
            <person name="Grigoriev I.V."/>
            <person name="Master E.R."/>
        </authorList>
    </citation>
    <scope>NUCLEOTIDE SEQUENCE [LARGE SCALE GENOMIC DNA]</scope>
    <source>
        <strain evidence="10 11">HHB-10118-sp</strain>
    </source>
</reference>
<dbReference type="OrthoDB" id="295656at2759"/>
<dbReference type="Proteomes" id="UP000008370">
    <property type="component" value="Unassembled WGS sequence"/>
</dbReference>
<comment type="similarity">
    <text evidence="3">Belongs to the CSN4 family.</text>
</comment>
<name>K5X9E3_PHACS</name>
<feature type="domain" description="PCI" evidence="8">
    <location>
        <begin position="317"/>
        <end position="379"/>
    </location>
</feature>
<protein>
    <recommendedName>
        <fullName evidence="4">COP9 signalosome complex subunit 4</fullName>
    </recommendedName>
</protein>
<proteinExistence type="inferred from homology"/>
<dbReference type="InterPro" id="IPR036388">
    <property type="entry name" value="WH-like_DNA-bd_sf"/>
</dbReference>
<keyword evidence="6" id="KW-0736">Signalosome</keyword>
<dbReference type="InterPro" id="IPR040134">
    <property type="entry name" value="PSMD12/CSN4"/>
</dbReference>
<keyword evidence="11" id="KW-1185">Reference proteome</keyword>
<dbReference type="GO" id="GO:0008180">
    <property type="term" value="C:COP9 signalosome"/>
    <property type="evidence" value="ECO:0007669"/>
    <property type="project" value="UniProtKB-KW"/>
</dbReference>
<dbReference type="EMBL" id="JH930469">
    <property type="protein sequence ID" value="EKM59512.1"/>
    <property type="molecule type" value="Genomic_DNA"/>
</dbReference>
<dbReference type="STRING" id="650164.K5X9E3"/>